<gene>
    <name evidence="1" type="ORF">g.168013</name>
</gene>
<accession>A0A2S2R3L2</accession>
<organism evidence="1">
    <name type="scientific">Sipha flava</name>
    <name type="common">yellow sugarcane aphid</name>
    <dbReference type="NCBI Taxonomy" id="143950"/>
    <lineage>
        <taxon>Eukaryota</taxon>
        <taxon>Metazoa</taxon>
        <taxon>Ecdysozoa</taxon>
        <taxon>Arthropoda</taxon>
        <taxon>Hexapoda</taxon>
        <taxon>Insecta</taxon>
        <taxon>Pterygota</taxon>
        <taxon>Neoptera</taxon>
        <taxon>Paraneoptera</taxon>
        <taxon>Hemiptera</taxon>
        <taxon>Sternorrhyncha</taxon>
        <taxon>Aphidomorpha</taxon>
        <taxon>Aphidoidea</taxon>
        <taxon>Aphididae</taxon>
        <taxon>Sipha</taxon>
    </lineage>
</organism>
<proteinExistence type="predicted"/>
<dbReference type="EMBL" id="GGMS01015310">
    <property type="protein sequence ID" value="MBY84513.1"/>
    <property type="molecule type" value="Transcribed_RNA"/>
</dbReference>
<protein>
    <submittedName>
        <fullName evidence="1">Uncharacterized protein</fullName>
    </submittedName>
</protein>
<reference evidence="1" key="1">
    <citation type="submission" date="2018-04" db="EMBL/GenBank/DDBJ databases">
        <title>Transcriptome assembly of Sipha flava.</title>
        <authorList>
            <person name="Scully E.D."/>
            <person name="Geib S.M."/>
            <person name="Palmer N.A."/>
            <person name="Koch K."/>
            <person name="Bradshaw J."/>
            <person name="Heng-Moss T."/>
            <person name="Sarath G."/>
        </authorList>
    </citation>
    <scope>NUCLEOTIDE SEQUENCE</scope>
</reference>
<sequence length="99" mass="11348">MPKEISTKSYRLHNFVIEFGESVFSTDNFILVCKICNVNVTSEKHFSIIQNLTHQKITHIENKKTNNLQQLVANCNPKLLEFNSDLCKTFLSANICTTL</sequence>
<name>A0A2S2R3L2_9HEMI</name>
<dbReference type="AlphaFoldDB" id="A0A2S2R3L2"/>
<evidence type="ECO:0000313" key="1">
    <source>
        <dbReference type="EMBL" id="MBY84513.1"/>
    </source>
</evidence>